<organism evidence="1 2">
    <name type="scientific">Solanum tuberosum</name>
    <name type="common">Potato</name>
    <dbReference type="NCBI Taxonomy" id="4113"/>
    <lineage>
        <taxon>Eukaryota</taxon>
        <taxon>Viridiplantae</taxon>
        <taxon>Streptophyta</taxon>
        <taxon>Embryophyta</taxon>
        <taxon>Tracheophyta</taxon>
        <taxon>Spermatophyta</taxon>
        <taxon>Magnoliopsida</taxon>
        <taxon>eudicotyledons</taxon>
        <taxon>Gunneridae</taxon>
        <taxon>Pentapetalae</taxon>
        <taxon>asterids</taxon>
        <taxon>lamiids</taxon>
        <taxon>Solanales</taxon>
        <taxon>Solanaceae</taxon>
        <taxon>Solanoideae</taxon>
        <taxon>Solaneae</taxon>
        <taxon>Solanum</taxon>
    </lineage>
</organism>
<accession>A0ABQ7U8L2</accession>
<evidence type="ECO:0000313" key="2">
    <source>
        <dbReference type="Proteomes" id="UP000826656"/>
    </source>
</evidence>
<comment type="caution">
    <text evidence="1">The sequence shown here is derived from an EMBL/GenBank/DDBJ whole genome shotgun (WGS) entry which is preliminary data.</text>
</comment>
<protein>
    <recommendedName>
        <fullName evidence="3">Gag-pol polyprotein</fullName>
    </recommendedName>
</protein>
<keyword evidence="2" id="KW-1185">Reference proteome</keyword>
<evidence type="ECO:0000313" key="1">
    <source>
        <dbReference type="EMBL" id="KAH0743181.1"/>
    </source>
</evidence>
<dbReference type="Proteomes" id="UP000826656">
    <property type="component" value="Unassembled WGS sequence"/>
</dbReference>
<proteinExistence type="predicted"/>
<gene>
    <name evidence="1" type="ORF">KY290_031174</name>
</gene>
<sequence length="127" mass="14901">MPPCQNPHLPYQQPTYPIHNVKTLTQPHIRENLFNVEKKPIKIYAFLAKSFDQLYERLKMVGCVTHIPAKNPDTQSKRYDPNKICDYDSGMKGHTTETCRALRDKIQQMIEPEVIHWTNLVPKESRQ</sequence>
<dbReference type="EMBL" id="JAIVGD010000023">
    <property type="protein sequence ID" value="KAH0743181.1"/>
    <property type="molecule type" value="Genomic_DNA"/>
</dbReference>
<evidence type="ECO:0008006" key="3">
    <source>
        <dbReference type="Google" id="ProtNLM"/>
    </source>
</evidence>
<reference evidence="1 2" key="1">
    <citation type="journal article" date="2021" name="bioRxiv">
        <title>Chromosome-scale and haplotype-resolved genome assembly of a tetraploid potato cultivar.</title>
        <authorList>
            <person name="Sun H."/>
            <person name="Jiao W.-B."/>
            <person name="Krause K."/>
            <person name="Campoy J.A."/>
            <person name="Goel M."/>
            <person name="Folz-Donahue K."/>
            <person name="Kukat C."/>
            <person name="Huettel B."/>
            <person name="Schneeberger K."/>
        </authorList>
    </citation>
    <scope>NUCLEOTIDE SEQUENCE [LARGE SCALE GENOMIC DNA]</scope>
    <source>
        <strain evidence="1">SolTubOtavaFocal</strain>
        <tissue evidence="1">Leaves</tissue>
    </source>
</reference>
<name>A0ABQ7U8L2_SOLTU</name>